<dbReference type="Pfam" id="PF03473">
    <property type="entry name" value="MOSC"/>
    <property type="match status" value="1"/>
</dbReference>
<proteinExistence type="predicted"/>
<evidence type="ECO:0000313" key="3">
    <source>
        <dbReference type="Proteomes" id="UP000467249"/>
    </source>
</evidence>
<dbReference type="InterPro" id="IPR011037">
    <property type="entry name" value="Pyrv_Knase-like_insert_dom_sf"/>
</dbReference>
<dbReference type="AlphaFoldDB" id="A0A6N4W276"/>
<dbReference type="GO" id="GO:0003824">
    <property type="term" value="F:catalytic activity"/>
    <property type="evidence" value="ECO:0007669"/>
    <property type="project" value="InterPro"/>
</dbReference>
<dbReference type="PROSITE" id="PS51340">
    <property type="entry name" value="MOSC"/>
    <property type="match status" value="1"/>
</dbReference>
<evidence type="ECO:0000313" key="2">
    <source>
        <dbReference type="EMBL" id="BBZ75990.1"/>
    </source>
</evidence>
<reference evidence="2 3" key="1">
    <citation type="journal article" date="2019" name="Emerg. Microbes Infect.">
        <title>Comprehensive subspecies identification of 175 nontuberculous mycobacteria species based on 7547 genomic profiles.</title>
        <authorList>
            <person name="Matsumoto Y."/>
            <person name="Kinjo T."/>
            <person name="Motooka D."/>
            <person name="Nabeya D."/>
            <person name="Jung N."/>
            <person name="Uechi K."/>
            <person name="Horii T."/>
            <person name="Iida T."/>
            <person name="Fujita J."/>
            <person name="Nakamura S."/>
        </authorList>
    </citation>
    <scope>NUCLEOTIDE SEQUENCE [LARGE SCALE GENOMIC DNA]</scope>
    <source>
        <strain evidence="2 3">JCM 30275</strain>
    </source>
</reference>
<dbReference type="InterPro" id="IPR052353">
    <property type="entry name" value="Benzoxazolinone_Detox_Enz"/>
</dbReference>
<gene>
    <name evidence="2" type="ORF">MANY_13270</name>
</gene>
<dbReference type="InterPro" id="IPR005302">
    <property type="entry name" value="MoCF_Sase_C"/>
</dbReference>
<dbReference type="SUPFAM" id="SSF50800">
    <property type="entry name" value="PK beta-barrel domain-like"/>
    <property type="match status" value="1"/>
</dbReference>
<dbReference type="Proteomes" id="UP000467249">
    <property type="component" value="Chromosome"/>
</dbReference>
<dbReference type="GO" id="GO:0030170">
    <property type="term" value="F:pyridoxal phosphate binding"/>
    <property type="evidence" value="ECO:0007669"/>
    <property type="project" value="InterPro"/>
</dbReference>
<evidence type="ECO:0000259" key="1">
    <source>
        <dbReference type="PROSITE" id="PS51340"/>
    </source>
</evidence>
<dbReference type="Gene3D" id="2.40.33.20">
    <property type="entry name" value="PK beta-barrel domain-like"/>
    <property type="match status" value="1"/>
</dbReference>
<organism evidence="2 3">
    <name type="scientific">Mycolicibacterium anyangense</name>
    <dbReference type="NCBI Taxonomy" id="1431246"/>
    <lineage>
        <taxon>Bacteria</taxon>
        <taxon>Bacillati</taxon>
        <taxon>Actinomycetota</taxon>
        <taxon>Actinomycetes</taxon>
        <taxon>Mycobacteriales</taxon>
        <taxon>Mycobacteriaceae</taxon>
        <taxon>Mycolicibacterium</taxon>
    </lineage>
</organism>
<dbReference type="GO" id="GO:0030151">
    <property type="term" value="F:molybdenum ion binding"/>
    <property type="evidence" value="ECO:0007669"/>
    <property type="project" value="InterPro"/>
</dbReference>
<feature type="domain" description="MOSC" evidence="1">
    <location>
        <begin position="116"/>
        <end position="249"/>
    </location>
</feature>
<name>A0A6N4W276_9MYCO</name>
<keyword evidence="3" id="KW-1185">Reference proteome</keyword>
<protein>
    <recommendedName>
        <fullName evidence="1">MOSC domain-containing protein</fullName>
    </recommendedName>
</protein>
<sequence length="251" mass="26622">MAIRREKVDLVTVHIQIGPYSFSDGDVRRTLAKAGTLFDGLVARSTVPAFTERIEVHRDTALDVIAHDGSSQAEKLTAVWEGWEAAAAALRASGALGPSVTGHVAHLAASGGGVPKASLDQAEITWSGVAGDRQSNRKHHGAPWQALCLWSSEVIDAFAAEGHDLAPARGGENVTITGFPWDSVGPGSLIRLGDSICQVWGYTTPCKNFTQWFAGGRIKPAHRRNEVTRVYASVVQPGRVSVADPAVLGVN</sequence>
<dbReference type="PANTHER" id="PTHR30212">
    <property type="entry name" value="PROTEIN YIIM"/>
    <property type="match status" value="1"/>
</dbReference>
<dbReference type="PANTHER" id="PTHR30212:SF2">
    <property type="entry name" value="PROTEIN YIIM"/>
    <property type="match status" value="1"/>
</dbReference>
<dbReference type="EMBL" id="AP022620">
    <property type="protein sequence ID" value="BBZ75990.1"/>
    <property type="molecule type" value="Genomic_DNA"/>
</dbReference>
<dbReference type="KEGG" id="many:MANY_13270"/>
<accession>A0A6N4W276</accession>